<dbReference type="PROSITE" id="PS50109">
    <property type="entry name" value="HIS_KIN"/>
    <property type="match status" value="1"/>
</dbReference>
<dbReference type="InterPro" id="IPR036097">
    <property type="entry name" value="HisK_dim/P_sf"/>
</dbReference>
<dbReference type="InterPro" id="IPR003661">
    <property type="entry name" value="HisK_dim/P_dom"/>
</dbReference>
<dbReference type="Gene3D" id="3.30.565.10">
    <property type="entry name" value="Histidine kinase-like ATPase, C-terminal domain"/>
    <property type="match status" value="1"/>
</dbReference>
<dbReference type="InterPro" id="IPR050428">
    <property type="entry name" value="TCS_sensor_his_kinase"/>
</dbReference>
<evidence type="ECO:0000256" key="2">
    <source>
        <dbReference type="ARBA" id="ARBA00004236"/>
    </source>
</evidence>
<dbReference type="InterPro" id="IPR005467">
    <property type="entry name" value="His_kinase_dom"/>
</dbReference>
<dbReference type="PRINTS" id="PR00344">
    <property type="entry name" value="BCTRLSENSOR"/>
</dbReference>
<dbReference type="EMBL" id="CP028137">
    <property type="protein sequence ID" value="AZZ52340.1"/>
    <property type="molecule type" value="Genomic_DNA"/>
</dbReference>
<feature type="region of interest" description="Disordered" evidence="11">
    <location>
        <begin position="1"/>
        <end position="27"/>
    </location>
</feature>
<keyword evidence="9" id="KW-0902">Two-component regulatory system</keyword>
<dbReference type="InterPro" id="IPR003660">
    <property type="entry name" value="HAMP_dom"/>
</dbReference>
<dbReference type="FunFam" id="3.30.565.10:FF:000006">
    <property type="entry name" value="Sensor histidine kinase WalK"/>
    <property type="match status" value="1"/>
</dbReference>
<evidence type="ECO:0000256" key="5">
    <source>
        <dbReference type="ARBA" id="ARBA00022679"/>
    </source>
</evidence>
<evidence type="ECO:0000256" key="1">
    <source>
        <dbReference type="ARBA" id="ARBA00000085"/>
    </source>
</evidence>
<dbReference type="SMART" id="SM00387">
    <property type="entry name" value="HATPase_c"/>
    <property type="match status" value="1"/>
</dbReference>
<dbReference type="SUPFAM" id="SSF55874">
    <property type="entry name" value="ATPase domain of HSP90 chaperone/DNA topoisomerase II/histidine kinase"/>
    <property type="match status" value="1"/>
</dbReference>
<feature type="region of interest" description="Disordered" evidence="11">
    <location>
        <begin position="512"/>
        <end position="533"/>
    </location>
</feature>
<dbReference type="CDD" id="cd06225">
    <property type="entry name" value="HAMP"/>
    <property type="match status" value="1"/>
</dbReference>
<evidence type="ECO:0000256" key="11">
    <source>
        <dbReference type="SAM" id="MobiDB-lite"/>
    </source>
</evidence>
<dbReference type="GO" id="GO:0005886">
    <property type="term" value="C:plasma membrane"/>
    <property type="evidence" value="ECO:0007669"/>
    <property type="project" value="UniProtKB-SubCell"/>
</dbReference>
<feature type="transmembrane region" description="Helical" evidence="12">
    <location>
        <begin position="43"/>
        <end position="65"/>
    </location>
</feature>
<dbReference type="PROSITE" id="PS50885">
    <property type="entry name" value="HAMP"/>
    <property type="match status" value="1"/>
</dbReference>
<dbReference type="Gene3D" id="6.10.340.10">
    <property type="match status" value="1"/>
</dbReference>
<dbReference type="SMART" id="SM00388">
    <property type="entry name" value="HisKA"/>
    <property type="match status" value="1"/>
</dbReference>
<feature type="domain" description="HAMP" evidence="14">
    <location>
        <begin position="247"/>
        <end position="299"/>
    </location>
</feature>
<evidence type="ECO:0000256" key="8">
    <source>
        <dbReference type="ARBA" id="ARBA00022989"/>
    </source>
</evidence>
<keyword evidence="6 12" id="KW-0812">Transmembrane</keyword>
<dbReference type="InterPro" id="IPR003594">
    <property type="entry name" value="HATPase_dom"/>
</dbReference>
<dbReference type="SUPFAM" id="SSF47384">
    <property type="entry name" value="Homodimeric domain of signal transducing histidine kinase"/>
    <property type="match status" value="1"/>
</dbReference>
<evidence type="ECO:0000259" key="14">
    <source>
        <dbReference type="PROSITE" id="PS50885"/>
    </source>
</evidence>
<evidence type="ECO:0000256" key="9">
    <source>
        <dbReference type="ARBA" id="ARBA00023012"/>
    </source>
</evidence>
<sequence length="533" mass="56880">MMRAGTSGLSTACPRTATPSGARMTPTPALAPVRRLRSVRVRILAAILVVTALGLLVSGGASFLLQRDRILASIDEELRQQVESVRTIVESPAEATRIEPDESPLTAAPTDGSGFTDIDALLRTVLGQVLPRLDGSTVGLVDGIARWEPQPYALSFLLDDDPDFLARVSGETAAGATVLGWGETEDGTLRYAAVPLRVEGSDAAGVYVTAVDTDARLSDLADVSRSYAVIAALALAATGLVGWFVAGRLLSPIRELRRTASRITATDLGERIPVGGDDDVSDLTRTVNDMIGRLEGSFDAQRRLLADVRHELGTPITIVRGHLELVDARDPCDVEATRAIALDELDRMGHLLEDIAELSEAEREDRVPLQPVDVGELTRRVLAKVAVIPGRDWRAGPVAEVQVNADPARLTQAWLQLADNAAKYSPEGSAVVLGSERRGDRVELFVTDEGPGIPAAARERIFERFGRVDDGRGIRGSGLGLAIVSAIARAHGGRVELDSVPGRGTRFALSLPLERRSPADDESTDVPPRGRAQ</sequence>
<dbReference type="Pfam" id="PF00672">
    <property type="entry name" value="HAMP"/>
    <property type="match status" value="1"/>
</dbReference>
<dbReference type="PANTHER" id="PTHR45436">
    <property type="entry name" value="SENSOR HISTIDINE KINASE YKOH"/>
    <property type="match status" value="1"/>
</dbReference>
<evidence type="ECO:0000256" key="10">
    <source>
        <dbReference type="ARBA" id="ARBA00023136"/>
    </source>
</evidence>
<organism evidence="15 16">
    <name type="scientific">Rathayibacter festucae DSM 15932</name>
    <dbReference type="NCBI Taxonomy" id="1328866"/>
    <lineage>
        <taxon>Bacteria</taxon>
        <taxon>Bacillati</taxon>
        <taxon>Actinomycetota</taxon>
        <taxon>Actinomycetes</taxon>
        <taxon>Micrococcales</taxon>
        <taxon>Microbacteriaceae</taxon>
        <taxon>Rathayibacter</taxon>
    </lineage>
</organism>
<accession>A0A3Q9UYI7</accession>
<dbReference type="AlphaFoldDB" id="A0A3Q9UYI7"/>
<name>A0A3Q9UYI7_9MICO</name>
<evidence type="ECO:0000256" key="12">
    <source>
        <dbReference type="SAM" id="Phobius"/>
    </source>
</evidence>
<evidence type="ECO:0000259" key="13">
    <source>
        <dbReference type="PROSITE" id="PS50109"/>
    </source>
</evidence>
<dbReference type="CDD" id="cd00082">
    <property type="entry name" value="HisKA"/>
    <property type="match status" value="1"/>
</dbReference>
<feature type="domain" description="Histidine kinase" evidence="13">
    <location>
        <begin position="307"/>
        <end position="515"/>
    </location>
</feature>
<dbReference type="CDD" id="cd00075">
    <property type="entry name" value="HATPase"/>
    <property type="match status" value="1"/>
</dbReference>
<dbReference type="InterPro" id="IPR036890">
    <property type="entry name" value="HATPase_C_sf"/>
</dbReference>
<proteinExistence type="predicted"/>
<dbReference type="Proteomes" id="UP000285317">
    <property type="component" value="Chromosome"/>
</dbReference>
<keyword evidence="10 12" id="KW-0472">Membrane</keyword>
<evidence type="ECO:0000256" key="6">
    <source>
        <dbReference type="ARBA" id="ARBA00022692"/>
    </source>
</evidence>
<dbReference type="SMART" id="SM00304">
    <property type="entry name" value="HAMP"/>
    <property type="match status" value="1"/>
</dbReference>
<evidence type="ECO:0000313" key="16">
    <source>
        <dbReference type="Proteomes" id="UP000285317"/>
    </source>
</evidence>
<comment type="catalytic activity">
    <reaction evidence="1">
        <text>ATP + protein L-histidine = ADP + protein N-phospho-L-histidine.</text>
        <dbReference type="EC" id="2.7.13.3"/>
    </reaction>
</comment>
<dbReference type="GO" id="GO:0000155">
    <property type="term" value="F:phosphorelay sensor kinase activity"/>
    <property type="evidence" value="ECO:0007669"/>
    <property type="project" value="InterPro"/>
</dbReference>
<evidence type="ECO:0000256" key="3">
    <source>
        <dbReference type="ARBA" id="ARBA00012438"/>
    </source>
</evidence>
<dbReference type="KEGG" id="rfs:C1I64_09960"/>
<gene>
    <name evidence="15" type="ORF">C1I64_09960</name>
</gene>
<dbReference type="PANTHER" id="PTHR45436:SF5">
    <property type="entry name" value="SENSOR HISTIDINE KINASE TRCS"/>
    <property type="match status" value="1"/>
</dbReference>
<evidence type="ECO:0000256" key="7">
    <source>
        <dbReference type="ARBA" id="ARBA00022777"/>
    </source>
</evidence>
<keyword evidence="7 15" id="KW-0418">Kinase</keyword>
<evidence type="ECO:0000256" key="4">
    <source>
        <dbReference type="ARBA" id="ARBA00022553"/>
    </source>
</evidence>
<evidence type="ECO:0000313" key="15">
    <source>
        <dbReference type="EMBL" id="AZZ52340.1"/>
    </source>
</evidence>
<feature type="transmembrane region" description="Helical" evidence="12">
    <location>
        <begin position="226"/>
        <end position="246"/>
    </location>
</feature>
<comment type="subcellular location">
    <subcellularLocation>
        <location evidence="2">Cell membrane</location>
    </subcellularLocation>
</comment>
<dbReference type="Pfam" id="PF02518">
    <property type="entry name" value="HATPase_c"/>
    <property type="match status" value="1"/>
</dbReference>
<dbReference type="Pfam" id="PF00512">
    <property type="entry name" value="HisKA"/>
    <property type="match status" value="1"/>
</dbReference>
<reference evidence="15 16" key="1">
    <citation type="submission" date="2018-03" db="EMBL/GenBank/DDBJ databases">
        <title>Bacteriophage NCPPB3778 and a type I-E CRISPR drive the evolution of the US Biological Select Agent, Rathayibacter toxicus.</title>
        <authorList>
            <person name="Davis E.W.II."/>
            <person name="Tabima J.F."/>
            <person name="Weisberg A.J."/>
            <person name="Dantas Lopes L."/>
            <person name="Wiseman M.S."/>
            <person name="Wiseman M.S."/>
            <person name="Pupko T."/>
            <person name="Belcher M.S."/>
            <person name="Sechler A.J."/>
            <person name="Tancos M.A."/>
            <person name="Schroeder B.K."/>
            <person name="Murray T.D."/>
            <person name="Luster D.G."/>
            <person name="Schneider W.L."/>
            <person name="Rogers E."/>
            <person name="Andreote F.D."/>
            <person name="Grunwald N.J."/>
            <person name="Putnam M.L."/>
            <person name="Chang J.H."/>
        </authorList>
    </citation>
    <scope>NUCLEOTIDE SEQUENCE [LARGE SCALE GENOMIC DNA]</scope>
    <source>
        <strain evidence="15 16">DSM 15932</strain>
    </source>
</reference>
<keyword evidence="5" id="KW-0808">Transferase</keyword>
<dbReference type="SUPFAM" id="SSF158472">
    <property type="entry name" value="HAMP domain-like"/>
    <property type="match status" value="1"/>
</dbReference>
<keyword evidence="4" id="KW-0597">Phosphoprotein</keyword>
<dbReference type="EC" id="2.7.13.3" evidence="3"/>
<keyword evidence="8 12" id="KW-1133">Transmembrane helix</keyword>
<dbReference type="InterPro" id="IPR004358">
    <property type="entry name" value="Sig_transdc_His_kin-like_C"/>
</dbReference>
<dbReference type="Gene3D" id="1.10.287.130">
    <property type="match status" value="1"/>
</dbReference>
<protein>
    <recommendedName>
        <fullName evidence="3">histidine kinase</fullName>
        <ecNumber evidence="3">2.7.13.3</ecNumber>
    </recommendedName>
</protein>